<name>E7RRT7_9BACT</name>
<keyword evidence="2" id="KW-1185">Reference proteome</keyword>
<sequence length="102" mass="11605">MGRAVSHPKNCVGVITVRWSVINGNVKIVYSQAFGFNGGYPTKRERKELKENVQNRLQQLVEKGKVHFDIDDNSVVRFSSSIKLLGCNMILKNENEEIPCRK</sequence>
<protein>
    <submittedName>
        <fullName evidence="1">Uncharacterized protein</fullName>
    </submittedName>
</protein>
<gene>
    <name evidence="1" type="ORF">HMPREF0663_11888</name>
</gene>
<dbReference type="STRING" id="28134.SAMN05444288_1523"/>
<comment type="caution">
    <text evidence="1">The sequence shown here is derived from an EMBL/GenBank/DDBJ whole genome shotgun (WGS) entry which is preliminary data.</text>
</comment>
<accession>E7RRT7</accession>
<dbReference type="EMBL" id="AEPE02000005">
    <property type="protein sequence ID" value="EFZ36975.1"/>
    <property type="molecule type" value="Genomic_DNA"/>
</dbReference>
<dbReference type="RefSeq" id="WP_004370070.1">
    <property type="nucleotide sequence ID" value="NZ_GL833119.1"/>
</dbReference>
<dbReference type="HOGENOM" id="CLU_2274854_0_0_10"/>
<dbReference type="AlphaFoldDB" id="E7RRT7"/>
<organism evidence="1 2">
    <name type="scientific">Hoylesella oralis ATCC 33269</name>
    <dbReference type="NCBI Taxonomy" id="873533"/>
    <lineage>
        <taxon>Bacteria</taxon>
        <taxon>Pseudomonadati</taxon>
        <taxon>Bacteroidota</taxon>
        <taxon>Bacteroidia</taxon>
        <taxon>Bacteroidales</taxon>
        <taxon>Prevotellaceae</taxon>
        <taxon>Hoylesella</taxon>
    </lineage>
</organism>
<reference evidence="1" key="1">
    <citation type="submission" date="2011-01" db="EMBL/GenBank/DDBJ databases">
        <authorList>
            <person name="Muzny D."/>
            <person name="Qin X."/>
            <person name="Buhay C."/>
            <person name="Dugan-Rocha S."/>
            <person name="Ding Y."/>
            <person name="Chen G."/>
            <person name="Hawes A."/>
            <person name="Holder M."/>
            <person name="Jhangiani S."/>
            <person name="Johnson A."/>
            <person name="Khan Z."/>
            <person name="Li Z."/>
            <person name="Liu W."/>
            <person name="Liu X."/>
            <person name="Perez L."/>
            <person name="Shen H."/>
            <person name="Wang Q."/>
            <person name="Watt J."/>
            <person name="Xi L."/>
            <person name="Xin Y."/>
            <person name="Zhou J."/>
            <person name="Deng J."/>
            <person name="Jiang H."/>
            <person name="Liu Y."/>
            <person name="Qu J."/>
            <person name="Song X.-Z."/>
            <person name="Zhang L."/>
            <person name="Villasana D."/>
            <person name="Johnson A."/>
            <person name="Liu J."/>
            <person name="Liyanage D."/>
            <person name="Lorensuhewa L."/>
            <person name="Robinson T."/>
            <person name="Song A."/>
            <person name="Song B.-B."/>
            <person name="Dinh H."/>
            <person name="Thornton R."/>
            <person name="Coyle M."/>
            <person name="Francisco L."/>
            <person name="Jackson L."/>
            <person name="Javaid M."/>
            <person name="Korchina V."/>
            <person name="Kovar C."/>
            <person name="Mata R."/>
            <person name="Mathew T."/>
            <person name="Ngo R."/>
            <person name="Nguyen L."/>
            <person name="Nguyen N."/>
            <person name="Okwuonu G."/>
            <person name="Ongeri F."/>
            <person name="Pham C."/>
            <person name="Simmons D."/>
            <person name="Wilczek-Boney K."/>
            <person name="Hale W."/>
            <person name="Jakkamsetti A."/>
            <person name="Pham P."/>
            <person name="Ruth R."/>
            <person name="San Lucas F."/>
            <person name="Warren J."/>
            <person name="Zhang J."/>
            <person name="Zhao Z."/>
            <person name="Zhou C."/>
            <person name="Zhu D."/>
            <person name="Lee S."/>
            <person name="Bess C."/>
            <person name="Blankenburg K."/>
            <person name="Forbes L."/>
            <person name="Fu Q."/>
            <person name="Gubbala S."/>
            <person name="Hirani K."/>
            <person name="Jayaseelan J.C."/>
            <person name="Lara F."/>
            <person name="Munidasa M."/>
            <person name="Palculict T."/>
            <person name="Patil S."/>
            <person name="Pu L.-L."/>
            <person name="Saada N."/>
            <person name="Tang L."/>
            <person name="Weissenberger G."/>
            <person name="Zhu Y."/>
            <person name="Hemphill L."/>
            <person name="Shang Y."/>
            <person name="Youmans B."/>
            <person name="Ayvaz T."/>
            <person name="Ross M."/>
            <person name="Santibanez J."/>
            <person name="Aqrawi P."/>
            <person name="Gross S."/>
            <person name="Joshi V."/>
            <person name="Fowler G."/>
            <person name="Nazareth L."/>
            <person name="Reid J."/>
            <person name="Worley K."/>
            <person name="Petrosino J."/>
            <person name="Highlander S."/>
            <person name="Gibbs R."/>
        </authorList>
    </citation>
    <scope>NUCLEOTIDE SEQUENCE [LARGE SCALE GENOMIC DNA]</scope>
    <source>
        <strain evidence="1">ATCC 33269</strain>
    </source>
</reference>
<evidence type="ECO:0000313" key="1">
    <source>
        <dbReference type="EMBL" id="EFZ36975.1"/>
    </source>
</evidence>
<evidence type="ECO:0000313" key="2">
    <source>
        <dbReference type="Proteomes" id="UP000005580"/>
    </source>
</evidence>
<proteinExistence type="predicted"/>
<dbReference type="Proteomes" id="UP000005580">
    <property type="component" value="Unassembled WGS sequence"/>
</dbReference>